<comment type="caution">
    <text evidence="2">The sequence shown here is derived from an EMBL/GenBank/DDBJ whole genome shotgun (WGS) entry which is preliminary data.</text>
</comment>
<feature type="region of interest" description="Disordered" evidence="1">
    <location>
        <begin position="94"/>
        <end position="114"/>
    </location>
</feature>
<dbReference type="AlphaFoldDB" id="A0A8K0TN26"/>
<evidence type="ECO:0000313" key="2">
    <source>
        <dbReference type="EMBL" id="KAH7368200.1"/>
    </source>
</evidence>
<dbReference type="Proteomes" id="UP000813385">
    <property type="component" value="Unassembled WGS sequence"/>
</dbReference>
<dbReference type="InterPro" id="IPR035979">
    <property type="entry name" value="RBD_domain_sf"/>
</dbReference>
<feature type="compositionally biased region" description="Basic and acidic residues" evidence="1">
    <location>
        <begin position="9"/>
        <end position="19"/>
    </location>
</feature>
<keyword evidence="3" id="KW-1185">Reference proteome</keyword>
<organism evidence="2 3">
    <name type="scientific">Plectosphaerella cucumerina</name>
    <dbReference type="NCBI Taxonomy" id="40658"/>
    <lineage>
        <taxon>Eukaryota</taxon>
        <taxon>Fungi</taxon>
        <taxon>Dikarya</taxon>
        <taxon>Ascomycota</taxon>
        <taxon>Pezizomycotina</taxon>
        <taxon>Sordariomycetes</taxon>
        <taxon>Hypocreomycetidae</taxon>
        <taxon>Glomerellales</taxon>
        <taxon>Plectosphaerellaceae</taxon>
        <taxon>Plectosphaerella</taxon>
    </lineage>
</organism>
<evidence type="ECO:0000313" key="3">
    <source>
        <dbReference type="Proteomes" id="UP000813385"/>
    </source>
</evidence>
<feature type="region of interest" description="Disordered" evidence="1">
    <location>
        <begin position="1"/>
        <end position="69"/>
    </location>
</feature>
<proteinExistence type="predicted"/>
<protein>
    <recommendedName>
        <fullName evidence="4">RRM domain-containing protein</fullName>
    </recommendedName>
</protein>
<dbReference type="SUPFAM" id="SSF54928">
    <property type="entry name" value="RNA-binding domain, RBD"/>
    <property type="match status" value="1"/>
</dbReference>
<evidence type="ECO:0000256" key="1">
    <source>
        <dbReference type="SAM" id="MobiDB-lite"/>
    </source>
</evidence>
<accession>A0A8K0TN26</accession>
<name>A0A8K0TN26_9PEZI</name>
<gene>
    <name evidence="2" type="ORF">B0T11DRAFT_326401</name>
</gene>
<dbReference type="OrthoDB" id="3508416at2759"/>
<dbReference type="GO" id="GO:0003676">
    <property type="term" value="F:nucleic acid binding"/>
    <property type="evidence" value="ECO:0007669"/>
    <property type="project" value="InterPro"/>
</dbReference>
<dbReference type="EMBL" id="JAGPXD010000002">
    <property type="protein sequence ID" value="KAH7368200.1"/>
    <property type="molecule type" value="Genomic_DNA"/>
</dbReference>
<reference evidence="2" key="1">
    <citation type="journal article" date="2021" name="Nat. Commun.">
        <title>Genetic determinants of endophytism in the Arabidopsis root mycobiome.</title>
        <authorList>
            <person name="Mesny F."/>
            <person name="Miyauchi S."/>
            <person name="Thiergart T."/>
            <person name="Pickel B."/>
            <person name="Atanasova L."/>
            <person name="Karlsson M."/>
            <person name="Huettel B."/>
            <person name="Barry K.W."/>
            <person name="Haridas S."/>
            <person name="Chen C."/>
            <person name="Bauer D."/>
            <person name="Andreopoulos W."/>
            <person name="Pangilinan J."/>
            <person name="LaButti K."/>
            <person name="Riley R."/>
            <person name="Lipzen A."/>
            <person name="Clum A."/>
            <person name="Drula E."/>
            <person name="Henrissat B."/>
            <person name="Kohler A."/>
            <person name="Grigoriev I.V."/>
            <person name="Martin F.M."/>
            <person name="Hacquard S."/>
        </authorList>
    </citation>
    <scope>NUCLEOTIDE SEQUENCE</scope>
    <source>
        <strain evidence="2">MPI-CAGE-AT-0016</strain>
    </source>
</reference>
<sequence length="602" mass="66152">MMRTVYDPIEGRSSPEHDGGVPLQYASDTSGEATEDQAGPRLSASYNPPAIIPRDPKGRQRSLTADAPTVRPKGYLNSIYAPSAEGAIGSGRARVNSAHTATPASLPAGVGRQDHNDSPISKLLAACVAADSANSAFNPNKDQVAQAKPDGFIIDDDYMIFGTADHSPPRPAAVAPAFDNQARIVNGLQAVVGQSIPRHLYDRNYRADALVSATPDPFRSTQNNMDIRKIYDRSANNGHSNMSQASTCVSENYGSNFQQRRPADWSYFGNVGAVHLPTPSRPLTGDAYDAYGLIGETRASSPAMAFNRNLPVHHQLVPQQTVSPPPGFIPRGPRLSNATMYGSQYHPGGVDRFFSTDERQNMSHIPDPIVNIEHGVSVNYQGNAALERNHSEIIPEDINCAFWITGLAPDTTHRELLATIRNTGRVYALVINKPVGTHQTSAAKIIFFDLDAAQAFHARTVREGFVVRGYQGHVSKNRIKTSPKDQEGQRDKSRVLIIKGDPKYVNPDYLTAVFSAKFKFEVDEVVVRELNAHIGHIEYRFGSYRCQAEAGFQVLKREFLRGENNPNGPVWYLRWGRDPCDVFRAAFGTSQWFEHATPAARF</sequence>
<evidence type="ECO:0008006" key="4">
    <source>
        <dbReference type="Google" id="ProtNLM"/>
    </source>
</evidence>